<keyword evidence="2" id="KW-0812">Transmembrane</keyword>
<dbReference type="Pfam" id="PF13386">
    <property type="entry name" value="DsbD_2"/>
    <property type="match status" value="1"/>
</dbReference>
<keyword evidence="2" id="KW-0472">Membrane</keyword>
<feature type="transmembrane region" description="Helical" evidence="2">
    <location>
        <begin position="145"/>
        <end position="165"/>
    </location>
</feature>
<feature type="compositionally biased region" description="Low complexity" evidence="1">
    <location>
        <begin position="191"/>
        <end position="205"/>
    </location>
</feature>
<evidence type="ECO:0000313" key="5">
    <source>
        <dbReference type="Proteomes" id="UP001596137"/>
    </source>
</evidence>
<feature type="domain" description="Urease accessory protein UreH-like transmembrane" evidence="3">
    <location>
        <begin position="11"/>
        <end position="157"/>
    </location>
</feature>
<keyword evidence="5" id="KW-1185">Reference proteome</keyword>
<feature type="transmembrane region" description="Helical" evidence="2">
    <location>
        <begin position="40"/>
        <end position="60"/>
    </location>
</feature>
<evidence type="ECO:0000256" key="1">
    <source>
        <dbReference type="SAM" id="MobiDB-lite"/>
    </source>
</evidence>
<feature type="compositionally biased region" description="Basic residues" evidence="1">
    <location>
        <begin position="256"/>
        <end position="266"/>
    </location>
</feature>
<dbReference type="InterPro" id="IPR039447">
    <property type="entry name" value="UreH-like_TM_dom"/>
</dbReference>
<feature type="transmembrane region" description="Helical" evidence="2">
    <location>
        <begin position="112"/>
        <end position="133"/>
    </location>
</feature>
<keyword evidence="2" id="KW-1133">Transmembrane helix</keyword>
<evidence type="ECO:0000313" key="4">
    <source>
        <dbReference type="EMBL" id="MFC6087029.1"/>
    </source>
</evidence>
<proteinExistence type="predicted"/>
<reference evidence="5" key="1">
    <citation type="journal article" date="2019" name="Int. J. Syst. Evol. Microbiol.">
        <title>The Global Catalogue of Microorganisms (GCM) 10K type strain sequencing project: providing services to taxonomists for standard genome sequencing and annotation.</title>
        <authorList>
            <consortium name="The Broad Institute Genomics Platform"/>
            <consortium name="The Broad Institute Genome Sequencing Center for Infectious Disease"/>
            <person name="Wu L."/>
            <person name="Ma J."/>
        </authorList>
    </citation>
    <scope>NUCLEOTIDE SEQUENCE [LARGE SCALE GENOMIC DNA]</scope>
    <source>
        <strain evidence="5">JCM 30346</strain>
    </source>
</reference>
<gene>
    <name evidence="4" type="ORF">ACFP1K_38100</name>
</gene>
<dbReference type="RefSeq" id="WP_380762857.1">
    <property type="nucleotide sequence ID" value="NZ_JBHSRF010000112.1"/>
</dbReference>
<feature type="non-terminal residue" evidence="4">
    <location>
        <position position="287"/>
    </location>
</feature>
<organism evidence="4 5">
    <name type="scientific">Sphaerisporangium aureirubrum</name>
    <dbReference type="NCBI Taxonomy" id="1544736"/>
    <lineage>
        <taxon>Bacteria</taxon>
        <taxon>Bacillati</taxon>
        <taxon>Actinomycetota</taxon>
        <taxon>Actinomycetes</taxon>
        <taxon>Streptosporangiales</taxon>
        <taxon>Streptosporangiaceae</taxon>
        <taxon>Sphaerisporangium</taxon>
    </lineage>
</organism>
<feature type="compositionally biased region" description="Low complexity" evidence="1">
    <location>
        <begin position="215"/>
        <end position="234"/>
    </location>
</feature>
<name>A0ABW1NWB7_9ACTN</name>
<dbReference type="EMBL" id="JBHSRF010000112">
    <property type="protein sequence ID" value="MFC6087029.1"/>
    <property type="molecule type" value="Genomic_DNA"/>
</dbReference>
<evidence type="ECO:0000256" key="2">
    <source>
        <dbReference type="SAM" id="Phobius"/>
    </source>
</evidence>
<comment type="caution">
    <text evidence="4">The sequence shown here is derived from an EMBL/GenBank/DDBJ whole genome shotgun (WGS) entry which is preliminary data.</text>
</comment>
<feature type="compositionally biased region" description="Gly residues" evidence="1">
    <location>
        <begin position="237"/>
        <end position="255"/>
    </location>
</feature>
<sequence>MSSGGAVVVGAFLLGRLGSHVVVGALLGVVGGAARIPPEVRAGLLVVAGLVVVAFAVRLVGRREVPRSCGSRRAVPSGAPVVRGAMLGAVTVLVPCGVTLSVELVAVSSGSALGGMAVMAGFVAGTAPAFALLGLLVRHAATTRLVTVAAVAALVAGTATVGAGLRLGGWLPWEGATTGIGPAVAGSDAGPVSAAGAGDDAAANGRGAGPGNESGTAPNGTAPNGAAPSGAAPSGAPPGGAGTGGGTGTGSGVGGSRRRRSLRRTTKTTNSSAPRTTRLRCDFDAGP</sequence>
<feature type="region of interest" description="Disordered" evidence="1">
    <location>
        <begin position="191"/>
        <end position="287"/>
    </location>
</feature>
<accession>A0ABW1NWB7</accession>
<evidence type="ECO:0000259" key="3">
    <source>
        <dbReference type="Pfam" id="PF13386"/>
    </source>
</evidence>
<dbReference type="Proteomes" id="UP001596137">
    <property type="component" value="Unassembled WGS sequence"/>
</dbReference>
<feature type="transmembrane region" description="Helical" evidence="2">
    <location>
        <begin position="81"/>
        <end position="100"/>
    </location>
</feature>
<protein>
    <submittedName>
        <fullName evidence="4">Sulfite exporter TauE/SafE family protein</fullName>
    </submittedName>
</protein>